<dbReference type="Proteomes" id="UP000624244">
    <property type="component" value="Unassembled WGS sequence"/>
</dbReference>
<dbReference type="EMBL" id="WNKQ01000013">
    <property type="protein sequence ID" value="KAF5847607.1"/>
    <property type="molecule type" value="Genomic_DNA"/>
</dbReference>
<organism evidence="1 2">
    <name type="scientific">Cochliobolus sativus</name>
    <name type="common">Common root rot and spot blotch fungus</name>
    <name type="synonym">Bipolaris sorokiniana</name>
    <dbReference type="NCBI Taxonomy" id="45130"/>
    <lineage>
        <taxon>Eukaryota</taxon>
        <taxon>Fungi</taxon>
        <taxon>Dikarya</taxon>
        <taxon>Ascomycota</taxon>
        <taxon>Pezizomycotina</taxon>
        <taxon>Dothideomycetes</taxon>
        <taxon>Pleosporomycetidae</taxon>
        <taxon>Pleosporales</taxon>
        <taxon>Pleosporineae</taxon>
        <taxon>Pleosporaceae</taxon>
        <taxon>Bipolaris</taxon>
    </lineage>
</organism>
<dbReference type="GO" id="GO:0004497">
    <property type="term" value="F:monooxygenase activity"/>
    <property type="evidence" value="ECO:0007669"/>
    <property type="project" value="InterPro"/>
</dbReference>
<dbReference type="SUPFAM" id="SSF48264">
    <property type="entry name" value="Cytochrome P450"/>
    <property type="match status" value="1"/>
</dbReference>
<dbReference type="InterPro" id="IPR036396">
    <property type="entry name" value="Cyt_P450_sf"/>
</dbReference>
<evidence type="ECO:0000313" key="1">
    <source>
        <dbReference type="EMBL" id="KAF5847607.1"/>
    </source>
</evidence>
<dbReference type="Pfam" id="PF00067">
    <property type="entry name" value="p450"/>
    <property type="match status" value="1"/>
</dbReference>
<gene>
    <name evidence="1" type="ORF">GGP41_000384</name>
</gene>
<dbReference type="GO" id="GO:0020037">
    <property type="term" value="F:heme binding"/>
    <property type="evidence" value="ECO:0007669"/>
    <property type="project" value="InterPro"/>
</dbReference>
<sequence length="130" mass="15031">MNDLEQQGRGDFLNDMVQKRKQPSGLNDLETIVNADILIGAGAETSAIRMTRTLFWLLRSPKVIAKAQEEVRSKFSSQYKVNFVTSTSELPFMVVAGVNQYAPYLEKRNFHRPEEYLCPRWDEKVHRNPK</sequence>
<dbReference type="InterPro" id="IPR001128">
    <property type="entry name" value="Cyt_P450"/>
</dbReference>
<comment type="caution">
    <text evidence="1">The sequence shown here is derived from an EMBL/GenBank/DDBJ whole genome shotgun (WGS) entry which is preliminary data.</text>
</comment>
<accession>A0A8H6DTM7</accession>
<dbReference type="Gene3D" id="1.10.630.10">
    <property type="entry name" value="Cytochrome P450"/>
    <property type="match status" value="1"/>
</dbReference>
<dbReference type="GO" id="GO:0016705">
    <property type="term" value="F:oxidoreductase activity, acting on paired donors, with incorporation or reduction of molecular oxygen"/>
    <property type="evidence" value="ECO:0007669"/>
    <property type="project" value="InterPro"/>
</dbReference>
<dbReference type="AlphaFoldDB" id="A0A8H6DTM7"/>
<name>A0A8H6DTM7_COCSA</name>
<evidence type="ECO:0000313" key="2">
    <source>
        <dbReference type="Proteomes" id="UP000624244"/>
    </source>
</evidence>
<reference evidence="1" key="1">
    <citation type="submission" date="2019-11" db="EMBL/GenBank/DDBJ databases">
        <title>Bipolaris sorokiniana Genome sequencing.</title>
        <authorList>
            <person name="Wang H."/>
        </authorList>
    </citation>
    <scope>NUCLEOTIDE SEQUENCE</scope>
</reference>
<protein>
    <recommendedName>
        <fullName evidence="3">Cytochrome P450 monooxygenase</fullName>
    </recommendedName>
</protein>
<proteinExistence type="predicted"/>
<evidence type="ECO:0008006" key="3">
    <source>
        <dbReference type="Google" id="ProtNLM"/>
    </source>
</evidence>
<dbReference type="GO" id="GO:0005506">
    <property type="term" value="F:iron ion binding"/>
    <property type="evidence" value="ECO:0007669"/>
    <property type="project" value="InterPro"/>
</dbReference>